<dbReference type="RefSeq" id="WP_321536008.1">
    <property type="nucleotide sequence ID" value="NZ_JARGDL010000011.1"/>
</dbReference>
<dbReference type="InterPro" id="IPR013078">
    <property type="entry name" value="His_Pase_superF_clade-1"/>
</dbReference>
<dbReference type="Pfam" id="PF00300">
    <property type="entry name" value="His_Phos_1"/>
    <property type="match status" value="1"/>
</dbReference>
<dbReference type="PANTHER" id="PTHR47623">
    <property type="entry name" value="OS09G0287300 PROTEIN"/>
    <property type="match status" value="1"/>
</dbReference>
<dbReference type="PANTHER" id="PTHR47623:SF1">
    <property type="entry name" value="OS09G0287300 PROTEIN"/>
    <property type="match status" value="1"/>
</dbReference>
<evidence type="ECO:0000313" key="3">
    <source>
        <dbReference type="Proteomes" id="UP001221302"/>
    </source>
</evidence>
<proteinExistence type="predicted"/>
<protein>
    <submittedName>
        <fullName evidence="2">Histidine phosphatase family protein</fullName>
    </submittedName>
</protein>
<evidence type="ECO:0000313" key="2">
    <source>
        <dbReference type="EMBL" id="MDF1612238.1"/>
    </source>
</evidence>
<feature type="binding site" evidence="1">
    <location>
        <position position="58"/>
    </location>
    <ligand>
        <name>substrate</name>
    </ligand>
</feature>
<evidence type="ECO:0000256" key="1">
    <source>
        <dbReference type="PIRSR" id="PIRSR613078-2"/>
    </source>
</evidence>
<reference evidence="2" key="1">
    <citation type="submission" date="2023-03" db="EMBL/GenBank/DDBJ databases">
        <title>Stygiobacter electus gen. nov., sp. nov., facultatively anaerobic thermotolerant bacterium of the class Ignavibacteria from a well of Yessentuki mineral water deposit.</title>
        <authorList>
            <person name="Podosokorskaya O.A."/>
            <person name="Elcheninov A.G."/>
            <person name="Petrova N.F."/>
            <person name="Zavarzina D.G."/>
            <person name="Kublanov I.V."/>
            <person name="Merkel A.Y."/>
        </authorList>
    </citation>
    <scope>NUCLEOTIDE SEQUENCE</scope>
    <source>
        <strain evidence="2">09-Me</strain>
    </source>
</reference>
<dbReference type="Proteomes" id="UP001221302">
    <property type="component" value="Unassembled WGS sequence"/>
</dbReference>
<accession>A0AAE3TCB2</accession>
<dbReference type="AlphaFoldDB" id="A0AAE3TCB2"/>
<comment type="caution">
    <text evidence="2">The sequence shown here is derived from an EMBL/GenBank/DDBJ whole genome shotgun (WGS) entry which is preliminary data.</text>
</comment>
<name>A0AAE3TCB2_9BACT</name>
<dbReference type="CDD" id="cd07067">
    <property type="entry name" value="HP_PGM_like"/>
    <property type="match status" value="1"/>
</dbReference>
<dbReference type="SUPFAM" id="SSF53254">
    <property type="entry name" value="Phosphoglycerate mutase-like"/>
    <property type="match status" value="1"/>
</dbReference>
<sequence length="163" mass="18750">MKKLFLIRHAKSSWDDPSLSDHERPLNERGIRNANFMAKLLKEKNIFPDLIISSTAERASQTANIFSDILTHTKKIKYDSRIYEATTQNLIEVVSEIENINNLVFLFGHNPGLSNFANFISNHPIYNLPTCAIVGLEIPIDNWENISRNSGKLIFNEYPKKYK</sequence>
<keyword evidence="3" id="KW-1185">Reference proteome</keyword>
<gene>
    <name evidence="2" type="ORF">P0M35_08760</name>
</gene>
<dbReference type="Gene3D" id="3.40.50.1240">
    <property type="entry name" value="Phosphoglycerate mutase-like"/>
    <property type="match status" value="1"/>
</dbReference>
<dbReference type="EMBL" id="JARGDL010000011">
    <property type="protein sequence ID" value="MDF1612238.1"/>
    <property type="molecule type" value="Genomic_DNA"/>
</dbReference>
<dbReference type="InterPro" id="IPR029033">
    <property type="entry name" value="His_PPase_superfam"/>
</dbReference>
<organism evidence="2 3">
    <name type="scientific">Stygiobacter electus</name>
    <dbReference type="NCBI Taxonomy" id="3032292"/>
    <lineage>
        <taxon>Bacteria</taxon>
        <taxon>Pseudomonadati</taxon>
        <taxon>Ignavibacteriota</taxon>
        <taxon>Ignavibacteria</taxon>
        <taxon>Ignavibacteriales</taxon>
        <taxon>Melioribacteraceae</taxon>
        <taxon>Stygiobacter</taxon>
    </lineage>
</organism>